<dbReference type="RefSeq" id="XP_033786371.1">
    <property type="nucleotide sequence ID" value="XM_033930480.1"/>
</dbReference>
<dbReference type="PANTHER" id="PTHR34759">
    <property type="entry name" value="SPERMATOGENESIS-ASSOCIATED PROTEIN 48"/>
    <property type="match status" value="1"/>
</dbReference>
<proteinExistence type="predicted"/>
<gene>
    <name evidence="3" type="primary">SPATA48</name>
</gene>
<evidence type="ECO:0000313" key="3">
    <source>
        <dbReference type="RefSeq" id="XP_033786371.1"/>
    </source>
</evidence>
<evidence type="ECO:0000256" key="1">
    <source>
        <dbReference type="SAM" id="MobiDB-lite"/>
    </source>
</evidence>
<dbReference type="CTD" id="100130988"/>
<dbReference type="InterPro" id="IPR027867">
    <property type="entry name" value="SPATA48"/>
</dbReference>
<keyword evidence="2" id="KW-1185">Reference proteome</keyword>
<sequence>MPERRRLSMAEPPLLLQKKPPPPPPPPPRFYLQQLGAGTGGSHALRGTAVRVPYTSADAELLTGRQMATNGWIKSRWALAHPAPPQPAHFVLLPEGREEPPLQQLGGREEPLHCEHFHHHHHGAYNWNSKVVSERAHRAQLGGWTSPVKVIPALTSRGQKPNLTQTFAFKMEPTFQHSDDTYSVNQREEAARKFMYTSSTQSNYEEVSWDTKLPPKMLPPDSTLEQMADPVSRHLTWKRYVMEPAIWQSVGGIWDRFQTRPFHVDGRPVTFVSPCQRIYQIPLYSGCIGAENLEDIDNPSANFVPITVLRTPQPQPSTHNGNIPGYTGKIQWTLSHPPSSYIPSSLVNNGMRAQVLSK</sequence>
<dbReference type="Pfam" id="PF15073">
    <property type="entry name" value="SPATA48"/>
    <property type="match status" value="1"/>
</dbReference>
<accession>A0A6P8QHY4</accession>
<dbReference type="InParanoid" id="A0A6P8QHY4"/>
<organism evidence="2 3">
    <name type="scientific">Geotrypetes seraphini</name>
    <name type="common">Gaboon caecilian</name>
    <name type="synonym">Caecilia seraphini</name>
    <dbReference type="NCBI Taxonomy" id="260995"/>
    <lineage>
        <taxon>Eukaryota</taxon>
        <taxon>Metazoa</taxon>
        <taxon>Chordata</taxon>
        <taxon>Craniata</taxon>
        <taxon>Vertebrata</taxon>
        <taxon>Euteleostomi</taxon>
        <taxon>Amphibia</taxon>
        <taxon>Gymnophiona</taxon>
        <taxon>Geotrypetes</taxon>
    </lineage>
</organism>
<evidence type="ECO:0000313" key="2">
    <source>
        <dbReference type="Proteomes" id="UP000515159"/>
    </source>
</evidence>
<dbReference type="PANTHER" id="PTHR34759:SF1">
    <property type="entry name" value="SPERMATOGENESIS-ASSOCIATED PROTEIN 48"/>
    <property type="match status" value="1"/>
</dbReference>
<dbReference type="KEGG" id="gsh:117353924"/>
<name>A0A6P8QHY4_GEOSA</name>
<dbReference type="GeneID" id="117353924"/>
<reference evidence="3" key="1">
    <citation type="submission" date="2025-08" db="UniProtKB">
        <authorList>
            <consortium name="RefSeq"/>
        </authorList>
    </citation>
    <scope>IDENTIFICATION</scope>
</reference>
<feature type="region of interest" description="Disordered" evidence="1">
    <location>
        <begin position="1"/>
        <end position="30"/>
    </location>
</feature>
<dbReference type="AlphaFoldDB" id="A0A6P8QHY4"/>
<protein>
    <submittedName>
        <fullName evidence="3">Spermatogenesis-associated protein 48</fullName>
    </submittedName>
</protein>
<dbReference type="Proteomes" id="UP000515159">
    <property type="component" value="Chromosome 2"/>
</dbReference>
<feature type="compositionally biased region" description="Pro residues" evidence="1">
    <location>
        <begin position="19"/>
        <end position="29"/>
    </location>
</feature>
<dbReference type="OrthoDB" id="5983862at2759"/>